<sequence length="497" mass="51654">MDVGTTMIKAVGYADDGAEAVVVRRPATVRHPVAGWAEQDMAEVWDAVAGGVREVVRKLDAPVAHVAVTAQGDGCWLVGPDGEPTGPAILWNDARAVGVVDEWAQQGVLERAFAVNGSLTFAGLPNAILAWLRRHDPERVERSATALTCGGWIFQRMTGELAADESDASAPFLDIRSRAYAPQLLRMYDLDWAERLLPEIRRDQGRVAGLSAAAAERTGLAPGTPVVMGPYDIVATAIGAGAVAAGQACSILGTTLCTEVMTTGPELDGEAAGLTIALSDRYLRAFPSLAGGEVVQWACEMLALDEPAEFIDLALRGTPGAAGLVFLPYLSPAGERAPFLDPLARGTLLGLSSGHGREQVARAVLEGLTLVVADCLAASRTRPSELRVCGGGAASSGWLQLIADITGVPVLRSADTEAGARGAFLVAAVATGAEPTLEAAAARHVGNRDTFRPDPAATGFYAELLADFVSLRATVSAAGPRLASRRSRLTPAPGGRA</sequence>
<dbReference type="PANTHER" id="PTHR43095">
    <property type="entry name" value="SUGAR KINASE"/>
    <property type="match status" value="1"/>
</dbReference>
<keyword evidence="3 4" id="KW-0418">Kinase</keyword>
<comment type="similarity">
    <text evidence="1 4">Belongs to the FGGY kinase family.</text>
</comment>
<dbReference type="PROSITE" id="PS00445">
    <property type="entry name" value="FGGY_KINASES_2"/>
    <property type="match status" value="1"/>
</dbReference>
<dbReference type="SUPFAM" id="SSF53067">
    <property type="entry name" value="Actin-like ATPase domain"/>
    <property type="match status" value="2"/>
</dbReference>
<evidence type="ECO:0000256" key="1">
    <source>
        <dbReference type="ARBA" id="ARBA00009156"/>
    </source>
</evidence>
<keyword evidence="8" id="KW-1185">Reference proteome</keyword>
<dbReference type="EMBL" id="JAHKKG010000008">
    <property type="protein sequence ID" value="MBU2667349.1"/>
    <property type="molecule type" value="Genomic_DNA"/>
</dbReference>
<keyword evidence="2 4" id="KW-0808">Transferase</keyword>
<dbReference type="PANTHER" id="PTHR43095:SF3">
    <property type="entry name" value="L-XYLULOSE_3-KETO-L-GULONATE KINASE"/>
    <property type="match status" value="1"/>
</dbReference>
<gene>
    <name evidence="7" type="ORF">KOI35_27945</name>
</gene>
<dbReference type="Gene3D" id="3.30.420.40">
    <property type="match status" value="2"/>
</dbReference>
<dbReference type="Proteomes" id="UP001519654">
    <property type="component" value="Unassembled WGS sequence"/>
</dbReference>
<protein>
    <submittedName>
        <fullName evidence="7">Carbohydrate kinase</fullName>
    </submittedName>
</protein>
<dbReference type="InterPro" id="IPR000577">
    <property type="entry name" value="Carb_kinase_FGGY"/>
</dbReference>
<dbReference type="InterPro" id="IPR050406">
    <property type="entry name" value="FGGY_Carb_Kinase"/>
</dbReference>
<evidence type="ECO:0000313" key="8">
    <source>
        <dbReference type="Proteomes" id="UP001519654"/>
    </source>
</evidence>
<evidence type="ECO:0000256" key="2">
    <source>
        <dbReference type="ARBA" id="ARBA00022679"/>
    </source>
</evidence>
<evidence type="ECO:0000256" key="3">
    <source>
        <dbReference type="ARBA" id="ARBA00022777"/>
    </source>
</evidence>
<dbReference type="InterPro" id="IPR018483">
    <property type="entry name" value="Carb_kinase_FGGY_CS"/>
</dbReference>
<dbReference type="Pfam" id="PF02782">
    <property type="entry name" value="FGGY_C"/>
    <property type="match status" value="1"/>
</dbReference>
<comment type="caution">
    <text evidence="7">The sequence shown here is derived from an EMBL/GenBank/DDBJ whole genome shotgun (WGS) entry which is preliminary data.</text>
</comment>
<dbReference type="Pfam" id="PF00370">
    <property type="entry name" value="FGGY_N"/>
    <property type="match status" value="1"/>
</dbReference>
<feature type="domain" description="Carbohydrate kinase FGGY N-terminal" evidence="5">
    <location>
        <begin position="1"/>
        <end position="239"/>
    </location>
</feature>
<dbReference type="RefSeq" id="WP_308121173.1">
    <property type="nucleotide sequence ID" value="NZ_JAHKKG010000008.1"/>
</dbReference>
<evidence type="ECO:0000259" key="5">
    <source>
        <dbReference type="Pfam" id="PF00370"/>
    </source>
</evidence>
<feature type="domain" description="Carbohydrate kinase FGGY C-terminal" evidence="6">
    <location>
        <begin position="251"/>
        <end position="430"/>
    </location>
</feature>
<accession>A0ABS5YV76</accession>
<reference evidence="7 8" key="1">
    <citation type="submission" date="2021-06" db="EMBL/GenBank/DDBJ databases">
        <title>Actinoplanes lichenicola sp. nov., and Actinoplanes ovalisporus sp. nov., isolated from lichen in Thailand.</title>
        <authorList>
            <person name="Saeng-In P."/>
            <person name="Kanchanasin P."/>
            <person name="Yuki M."/>
            <person name="Kudo T."/>
            <person name="Ohkuma M."/>
            <person name="Phongsopitanun W."/>
            <person name="Tanasupawat S."/>
        </authorList>
    </citation>
    <scope>NUCLEOTIDE SEQUENCE [LARGE SCALE GENOMIC DNA]</scope>
    <source>
        <strain evidence="7 8">NBRC 110975</strain>
    </source>
</reference>
<proteinExistence type="inferred from homology"/>
<dbReference type="InterPro" id="IPR018485">
    <property type="entry name" value="FGGY_C"/>
</dbReference>
<dbReference type="InterPro" id="IPR018484">
    <property type="entry name" value="FGGY_N"/>
</dbReference>
<evidence type="ECO:0000256" key="4">
    <source>
        <dbReference type="RuleBase" id="RU003733"/>
    </source>
</evidence>
<organism evidence="7 8">
    <name type="scientific">Paractinoplanes bogorensis</name>
    <dbReference type="NCBI Taxonomy" id="1610840"/>
    <lineage>
        <taxon>Bacteria</taxon>
        <taxon>Bacillati</taxon>
        <taxon>Actinomycetota</taxon>
        <taxon>Actinomycetes</taxon>
        <taxon>Micromonosporales</taxon>
        <taxon>Micromonosporaceae</taxon>
        <taxon>Paractinoplanes</taxon>
    </lineage>
</organism>
<name>A0ABS5YV76_9ACTN</name>
<dbReference type="GO" id="GO:0016301">
    <property type="term" value="F:kinase activity"/>
    <property type="evidence" value="ECO:0007669"/>
    <property type="project" value="UniProtKB-KW"/>
</dbReference>
<dbReference type="PIRSF" id="PIRSF000538">
    <property type="entry name" value="GlpK"/>
    <property type="match status" value="1"/>
</dbReference>
<evidence type="ECO:0000313" key="7">
    <source>
        <dbReference type="EMBL" id="MBU2667349.1"/>
    </source>
</evidence>
<dbReference type="InterPro" id="IPR043129">
    <property type="entry name" value="ATPase_NBD"/>
</dbReference>
<evidence type="ECO:0000259" key="6">
    <source>
        <dbReference type="Pfam" id="PF02782"/>
    </source>
</evidence>